<dbReference type="OrthoDB" id="9813569at2"/>
<dbReference type="CDD" id="cd01167">
    <property type="entry name" value="bac_FRK"/>
    <property type="match status" value="1"/>
</dbReference>
<dbReference type="Gene3D" id="6.10.140.490">
    <property type="match status" value="1"/>
</dbReference>
<dbReference type="SUPFAM" id="SSF53613">
    <property type="entry name" value="Ribokinase-like"/>
    <property type="match status" value="1"/>
</dbReference>
<dbReference type="InterPro" id="IPR002173">
    <property type="entry name" value="Carboh/pur_kinase_PfkB_CS"/>
</dbReference>
<evidence type="ECO:0000313" key="5">
    <source>
        <dbReference type="EMBL" id="MUG46253.1"/>
    </source>
</evidence>
<dbReference type="InterPro" id="IPR029056">
    <property type="entry name" value="Ribokinase-like"/>
</dbReference>
<dbReference type="PANTHER" id="PTHR43085">
    <property type="entry name" value="HEXOKINASE FAMILY MEMBER"/>
    <property type="match status" value="1"/>
</dbReference>
<feature type="domain" description="Carbohydrate kinase PfkB" evidence="4">
    <location>
        <begin position="16"/>
        <end position="303"/>
    </location>
</feature>
<gene>
    <name evidence="5" type="ORF">GNP95_14770</name>
</gene>
<comment type="caution">
    <text evidence="5">The sequence shown here is derived from an EMBL/GenBank/DDBJ whole genome shotgun (WGS) entry which is preliminary data.</text>
</comment>
<dbReference type="GO" id="GO:0008865">
    <property type="term" value="F:fructokinase activity"/>
    <property type="evidence" value="ECO:0007669"/>
    <property type="project" value="UniProtKB-ARBA"/>
</dbReference>
<dbReference type="EMBL" id="WNZW01000005">
    <property type="protein sequence ID" value="MUG46253.1"/>
    <property type="molecule type" value="Genomic_DNA"/>
</dbReference>
<dbReference type="PANTHER" id="PTHR43085:SF57">
    <property type="entry name" value="CARBOHYDRATE KINASE PFKB DOMAIN-CONTAINING PROTEIN"/>
    <property type="match status" value="1"/>
</dbReference>
<evidence type="ECO:0000259" key="4">
    <source>
        <dbReference type="Pfam" id="PF00294"/>
    </source>
</evidence>
<accession>A0A7X2Z3D2</accession>
<protein>
    <submittedName>
        <fullName evidence="5">Carbohydrate kinase</fullName>
    </submittedName>
</protein>
<evidence type="ECO:0000313" key="6">
    <source>
        <dbReference type="Proteomes" id="UP000447876"/>
    </source>
</evidence>
<dbReference type="RefSeq" id="WP_155611643.1">
    <property type="nucleotide sequence ID" value="NZ_WNZW01000005.1"/>
</dbReference>
<evidence type="ECO:0000256" key="3">
    <source>
        <dbReference type="ARBA" id="ARBA00022777"/>
    </source>
</evidence>
<dbReference type="AlphaFoldDB" id="A0A7X2Z3D2"/>
<dbReference type="InterPro" id="IPR002139">
    <property type="entry name" value="Ribo/fructo_kinase"/>
</dbReference>
<proteinExistence type="inferred from homology"/>
<sequence>MFELDDIIPLGDKPNDLLAVGELLIDMISNEYDDGSFECDGYTKFSGGAPSNIAINVNRLGIRSEIVSAVGSDGLGTFLLRRLQQEGMETKSIQRVDASTSLVVVTKSRTTPVPIFYRDADYQMTFDASLEQKIANSKVVHFSCWPISRTPARHTLEKVIEEARSQGLLIGFDPNYHPMIWQRGEDGAQYVKSIISKVDVIKPSEDDAERLFGKDEPIKQLEKFLELGAKLVIMTLGKDGAIVSNGRETFSFDSLATEVVDTTGAGDAFWSGFYAALIKGHSIREALHLGFAVSAYKLRFTGAVVHLPRLDVIKKQFSL</sequence>
<reference evidence="5 6" key="1">
    <citation type="submission" date="2019-11" db="EMBL/GenBank/DDBJ databases">
        <title>Draft genome sequences of five Paenibacillus species of dairy origin.</title>
        <authorList>
            <person name="Olajide A.M."/>
            <person name="Chen S."/>
            <person name="Lapointe G."/>
        </authorList>
    </citation>
    <scope>NUCLEOTIDE SEQUENCE [LARGE SCALE GENOMIC DNA]</scope>
    <source>
        <strain evidence="5 6">12CR55</strain>
    </source>
</reference>
<organism evidence="5 6">
    <name type="scientific">Paenibacillus woosongensis</name>
    <dbReference type="NCBI Taxonomy" id="307580"/>
    <lineage>
        <taxon>Bacteria</taxon>
        <taxon>Bacillati</taxon>
        <taxon>Bacillota</taxon>
        <taxon>Bacilli</taxon>
        <taxon>Bacillales</taxon>
        <taxon>Paenibacillaceae</taxon>
        <taxon>Paenibacillus</taxon>
    </lineage>
</organism>
<dbReference type="InterPro" id="IPR011611">
    <property type="entry name" value="PfkB_dom"/>
</dbReference>
<dbReference type="PRINTS" id="PR00990">
    <property type="entry name" value="RIBOKINASE"/>
</dbReference>
<dbReference type="Proteomes" id="UP000447876">
    <property type="component" value="Unassembled WGS sequence"/>
</dbReference>
<keyword evidence="3 5" id="KW-0418">Kinase</keyword>
<evidence type="ECO:0000256" key="2">
    <source>
        <dbReference type="ARBA" id="ARBA00022679"/>
    </source>
</evidence>
<dbReference type="InterPro" id="IPR050306">
    <property type="entry name" value="PfkB_Carbo_kinase"/>
</dbReference>
<name>A0A7X2Z3D2_9BACL</name>
<dbReference type="Gene3D" id="3.40.1190.30">
    <property type="match status" value="1"/>
</dbReference>
<comment type="similarity">
    <text evidence="1">Belongs to the carbohydrate kinase PfkB family.</text>
</comment>
<keyword evidence="2" id="KW-0808">Transferase</keyword>
<dbReference type="Pfam" id="PF00294">
    <property type="entry name" value="PfkB"/>
    <property type="match status" value="1"/>
</dbReference>
<dbReference type="Gene3D" id="3.40.1620.20">
    <property type="match status" value="1"/>
</dbReference>
<evidence type="ECO:0000256" key="1">
    <source>
        <dbReference type="ARBA" id="ARBA00010688"/>
    </source>
</evidence>
<dbReference type="PROSITE" id="PS00583">
    <property type="entry name" value="PFKB_KINASES_1"/>
    <property type="match status" value="1"/>
</dbReference>
<dbReference type="GO" id="GO:0006000">
    <property type="term" value="P:fructose metabolic process"/>
    <property type="evidence" value="ECO:0007669"/>
    <property type="project" value="UniProtKB-ARBA"/>
</dbReference>